<dbReference type="Pfam" id="PF00990">
    <property type="entry name" value="GGDEF"/>
    <property type="match status" value="1"/>
</dbReference>
<dbReference type="Proteomes" id="UP000268230">
    <property type="component" value="Chromosome"/>
</dbReference>
<dbReference type="InterPro" id="IPR003660">
    <property type="entry name" value="HAMP_dom"/>
</dbReference>
<sequence length="426" mass="46695">MSGPDQRMPRPTLRAALGRGHLGIALLAAGLAGVLVTLLGVAALRVYANHNLHLIARSINYTVEAAVVFDDSPAANEALALIAETEEVAEAKVFDNDGKLLAHWQRDDRTLMAQLQSQVARTLLEQPVNLPVQHKGQKVGHVELVGQGGSLLRFLLSGLVGILLCTVLSALLALYLSRRLFADIIRPLRHLASVAHAARRERSFDRRVPQTQIAELNELGNDFNALLDELEVWHSHLQSENETLAHQASHDSLTGLPNRAFFEGRLNRSLRSAERQGERLALLFLDSDHFKQINDSLGHAVGDEVLITIASRVRAQLREHDLVARLGGDEFAVLLAPLQAREDAQRIAEKIIASMQLPILLEDGTRITSSLSVGIAYYPDDGHDPASLLNAADAAMYQAKRKRRGHWQVAQTERCATDVKSTGAEP</sequence>
<dbReference type="Gene3D" id="6.10.340.10">
    <property type="match status" value="1"/>
</dbReference>
<evidence type="ECO:0000256" key="3">
    <source>
        <dbReference type="SAM" id="Phobius"/>
    </source>
</evidence>
<dbReference type="KEGG" id="pory:EJA05_24705"/>
<dbReference type="InterPro" id="IPR052163">
    <property type="entry name" value="DGC-Regulatory_Protein"/>
</dbReference>
<dbReference type="NCBIfam" id="TIGR00254">
    <property type="entry name" value="GGDEF"/>
    <property type="match status" value="1"/>
</dbReference>
<name>A0A3S8UR80_9PSED</name>
<dbReference type="InterPro" id="IPR000160">
    <property type="entry name" value="GGDEF_dom"/>
</dbReference>
<evidence type="ECO:0000313" key="7">
    <source>
        <dbReference type="Proteomes" id="UP000268230"/>
    </source>
</evidence>
<feature type="transmembrane region" description="Helical" evidence="3">
    <location>
        <begin position="154"/>
        <end position="176"/>
    </location>
</feature>
<dbReference type="GO" id="GO:0007165">
    <property type="term" value="P:signal transduction"/>
    <property type="evidence" value="ECO:0007669"/>
    <property type="project" value="InterPro"/>
</dbReference>
<evidence type="ECO:0000313" key="6">
    <source>
        <dbReference type="EMBL" id="AZL70738.1"/>
    </source>
</evidence>
<proteinExistence type="predicted"/>
<dbReference type="Pfam" id="PF17152">
    <property type="entry name" value="CHASE8"/>
    <property type="match status" value="1"/>
</dbReference>
<dbReference type="EMBL" id="CP034338">
    <property type="protein sequence ID" value="AZL70738.1"/>
    <property type="molecule type" value="Genomic_DNA"/>
</dbReference>
<evidence type="ECO:0000259" key="4">
    <source>
        <dbReference type="PROSITE" id="PS50885"/>
    </source>
</evidence>
<keyword evidence="3" id="KW-1133">Transmembrane helix</keyword>
<dbReference type="FunFam" id="3.30.70.270:FF:000001">
    <property type="entry name" value="Diguanylate cyclase domain protein"/>
    <property type="match status" value="1"/>
</dbReference>
<keyword evidence="3" id="KW-0472">Membrane</keyword>
<gene>
    <name evidence="6" type="ORF">EJA05_24705</name>
</gene>
<dbReference type="GO" id="GO:0005886">
    <property type="term" value="C:plasma membrane"/>
    <property type="evidence" value="ECO:0007669"/>
    <property type="project" value="UniProtKB-SubCell"/>
</dbReference>
<organism evidence="6 7">
    <name type="scientific">Pseudomonas entomophila</name>
    <dbReference type="NCBI Taxonomy" id="312306"/>
    <lineage>
        <taxon>Bacteria</taxon>
        <taxon>Pseudomonadati</taxon>
        <taxon>Pseudomonadota</taxon>
        <taxon>Gammaproteobacteria</taxon>
        <taxon>Pseudomonadales</taxon>
        <taxon>Pseudomonadaceae</taxon>
        <taxon>Pseudomonas</taxon>
    </lineage>
</organism>
<dbReference type="CDD" id="cd01949">
    <property type="entry name" value="GGDEF"/>
    <property type="match status" value="1"/>
</dbReference>
<dbReference type="InterPro" id="IPR033417">
    <property type="entry name" value="CHASE8"/>
</dbReference>
<comment type="subcellular location">
    <subcellularLocation>
        <location evidence="2">Cell inner membrane</location>
    </subcellularLocation>
</comment>
<dbReference type="GO" id="GO:0003824">
    <property type="term" value="F:catalytic activity"/>
    <property type="evidence" value="ECO:0007669"/>
    <property type="project" value="UniProtKB-ARBA"/>
</dbReference>
<dbReference type="Gene3D" id="3.30.70.270">
    <property type="match status" value="1"/>
</dbReference>
<feature type="domain" description="GGDEF" evidence="5">
    <location>
        <begin position="278"/>
        <end position="412"/>
    </location>
</feature>
<dbReference type="PROSITE" id="PS50885">
    <property type="entry name" value="HAMP"/>
    <property type="match status" value="1"/>
</dbReference>
<protein>
    <submittedName>
        <fullName evidence="6">Diguanylate cyclase</fullName>
    </submittedName>
</protein>
<dbReference type="CDD" id="cd06225">
    <property type="entry name" value="HAMP"/>
    <property type="match status" value="1"/>
</dbReference>
<dbReference type="PANTHER" id="PTHR46663:SF2">
    <property type="entry name" value="GGDEF DOMAIN-CONTAINING PROTEIN"/>
    <property type="match status" value="1"/>
</dbReference>
<dbReference type="PROSITE" id="PS50887">
    <property type="entry name" value="GGDEF"/>
    <property type="match status" value="1"/>
</dbReference>
<feature type="domain" description="HAMP" evidence="4">
    <location>
        <begin position="182"/>
        <end position="235"/>
    </location>
</feature>
<dbReference type="InterPro" id="IPR029787">
    <property type="entry name" value="Nucleotide_cyclase"/>
</dbReference>
<reference evidence="6 7" key="1">
    <citation type="submission" date="2018-12" db="EMBL/GenBank/DDBJ databases">
        <authorList>
            <person name="Li S."/>
            <person name="Yang R."/>
            <person name="Chen G."/>
            <person name="Zou L."/>
            <person name="Zhang C."/>
            <person name="Chen Y."/>
            <person name="Liu Z."/>
            <person name="Li Y."/>
            <person name="Yan Y."/>
            <person name="Huang M."/>
            <person name="Chen T."/>
        </authorList>
    </citation>
    <scope>NUCLEOTIDE SEQUENCE [LARGE SCALE GENOMIC DNA]</scope>
    <source>
        <strain evidence="6 7">1257</strain>
    </source>
</reference>
<evidence type="ECO:0000256" key="1">
    <source>
        <dbReference type="ARBA" id="ARBA00001946"/>
    </source>
</evidence>
<dbReference type="InterPro" id="IPR043128">
    <property type="entry name" value="Rev_trsase/Diguanyl_cyclase"/>
</dbReference>
<evidence type="ECO:0000256" key="2">
    <source>
        <dbReference type="ARBA" id="ARBA00004533"/>
    </source>
</evidence>
<keyword evidence="3" id="KW-0812">Transmembrane</keyword>
<accession>A0A3S8UR80</accession>
<dbReference type="SMART" id="SM00267">
    <property type="entry name" value="GGDEF"/>
    <property type="match status" value="1"/>
</dbReference>
<dbReference type="OrthoDB" id="9812260at2"/>
<dbReference type="PANTHER" id="PTHR46663">
    <property type="entry name" value="DIGUANYLATE CYCLASE DGCT-RELATED"/>
    <property type="match status" value="1"/>
</dbReference>
<evidence type="ECO:0000259" key="5">
    <source>
        <dbReference type="PROSITE" id="PS50887"/>
    </source>
</evidence>
<dbReference type="AlphaFoldDB" id="A0A3S8UR80"/>
<dbReference type="SUPFAM" id="SSF55073">
    <property type="entry name" value="Nucleotide cyclase"/>
    <property type="match status" value="1"/>
</dbReference>
<comment type="cofactor">
    <cofactor evidence="1">
        <name>Mg(2+)</name>
        <dbReference type="ChEBI" id="CHEBI:18420"/>
    </cofactor>
</comment>
<feature type="transmembrane region" description="Helical" evidence="3">
    <location>
        <begin position="21"/>
        <end position="44"/>
    </location>
</feature>